<dbReference type="InterPro" id="IPR022074">
    <property type="entry name" value="DUF3626"/>
</dbReference>
<dbReference type="AlphaFoldDB" id="A0A135IBM8"/>
<dbReference type="Pfam" id="PF12294">
    <property type="entry name" value="DUF3626"/>
    <property type="match status" value="1"/>
</dbReference>
<accession>A0A135IBM8</accession>
<keyword evidence="2" id="KW-1185">Reference proteome</keyword>
<protein>
    <recommendedName>
        <fullName evidence="3">DUF3626 domain-containing protein</fullName>
    </recommendedName>
</protein>
<dbReference type="EMBL" id="LNTY01000015">
    <property type="protein sequence ID" value="KXF82862.1"/>
    <property type="molecule type" value="Genomic_DNA"/>
</dbReference>
<sequence length="279" mass="31513">MPAQNAISLFQRRSKGNPAPCPFDVTINFHPDRMTSDNQPLLLAIARDGCLKSQFETGTSNGGLSAFVGGDRWYWESRVFDGVYDESEPPQRPKYGALNINDFEFGASPRFGSSHFRLKPSVLARTTLCYPDSYYQPKDFATPEYAQSLIQLLESDDVEPLDAYIEAQIHDVIDLEKDIDALVLDPSFKGTEIEIFASNLPVKTEWHRGFALDLRCFALPENYRGQHIVALASEIAQDRLLTPRIIGAALQSDNHDPQDIKKVWHYLARFGYQQTHLST</sequence>
<organism evidence="1 2">
    <name type="scientific">Enterovibrio coralii</name>
    <dbReference type="NCBI Taxonomy" id="294935"/>
    <lineage>
        <taxon>Bacteria</taxon>
        <taxon>Pseudomonadati</taxon>
        <taxon>Pseudomonadota</taxon>
        <taxon>Gammaproteobacteria</taxon>
        <taxon>Vibrionales</taxon>
        <taxon>Vibrionaceae</taxon>
        <taxon>Enterovibrio</taxon>
    </lineage>
</organism>
<proteinExistence type="predicted"/>
<dbReference type="STRING" id="294935.ATN88_23425"/>
<reference evidence="1 2" key="1">
    <citation type="submission" date="2015-11" db="EMBL/GenBank/DDBJ databases">
        <title>Genomic Taxonomy of the Vibrionaceae.</title>
        <authorList>
            <person name="Gomez-Gil B."/>
            <person name="Enciso-Ibarra J."/>
        </authorList>
    </citation>
    <scope>NUCLEOTIDE SEQUENCE [LARGE SCALE GENOMIC DNA]</scope>
    <source>
        <strain evidence="1 2">CAIM 912</strain>
    </source>
</reference>
<gene>
    <name evidence="1" type="ORF">ATN88_23425</name>
</gene>
<evidence type="ECO:0000313" key="1">
    <source>
        <dbReference type="EMBL" id="KXF82862.1"/>
    </source>
</evidence>
<evidence type="ECO:0000313" key="2">
    <source>
        <dbReference type="Proteomes" id="UP000070529"/>
    </source>
</evidence>
<comment type="caution">
    <text evidence="1">The sequence shown here is derived from an EMBL/GenBank/DDBJ whole genome shotgun (WGS) entry which is preliminary data.</text>
</comment>
<evidence type="ECO:0008006" key="3">
    <source>
        <dbReference type="Google" id="ProtNLM"/>
    </source>
</evidence>
<name>A0A135IBM8_9GAMM</name>
<dbReference type="Proteomes" id="UP000070529">
    <property type="component" value="Unassembled WGS sequence"/>
</dbReference>